<dbReference type="EMBL" id="MU855081">
    <property type="protein sequence ID" value="KAK4031162.1"/>
    <property type="molecule type" value="Genomic_DNA"/>
</dbReference>
<dbReference type="Proteomes" id="UP001303115">
    <property type="component" value="Unassembled WGS sequence"/>
</dbReference>
<protein>
    <submittedName>
        <fullName evidence="2">Uncharacterized protein</fullName>
    </submittedName>
</protein>
<keyword evidence="3" id="KW-1185">Reference proteome</keyword>
<accession>A0AAN6P5H5</accession>
<feature type="compositionally biased region" description="Basic and acidic residues" evidence="1">
    <location>
        <begin position="58"/>
        <end position="69"/>
    </location>
</feature>
<sequence>MHQQSRHPPRVSSPASSPQTNPARTNNPRDRVRSGSDTTSFDDRSESTESLGSIPSKDSIKKLDQIIQV</sequence>
<feature type="compositionally biased region" description="Polar residues" evidence="1">
    <location>
        <begin position="13"/>
        <end position="26"/>
    </location>
</feature>
<reference evidence="3" key="1">
    <citation type="journal article" date="2023" name="Mol. Phylogenet. Evol.">
        <title>Genome-scale phylogeny and comparative genomics of the fungal order Sordariales.</title>
        <authorList>
            <person name="Hensen N."/>
            <person name="Bonometti L."/>
            <person name="Westerberg I."/>
            <person name="Brannstrom I.O."/>
            <person name="Guillou S."/>
            <person name="Cros-Aarteil S."/>
            <person name="Calhoun S."/>
            <person name="Haridas S."/>
            <person name="Kuo A."/>
            <person name="Mondo S."/>
            <person name="Pangilinan J."/>
            <person name="Riley R."/>
            <person name="LaButti K."/>
            <person name="Andreopoulos B."/>
            <person name="Lipzen A."/>
            <person name="Chen C."/>
            <person name="Yan M."/>
            <person name="Daum C."/>
            <person name="Ng V."/>
            <person name="Clum A."/>
            <person name="Steindorff A."/>
            <person name="Ohm R.A."/>
            <person name="Martin F."/>
            <person name="Silar P."/>
            <person name="Natvig D.O."/>
            <person name="Lalanne C."/>
            <person name="Gautier V."/>
            <person name="Ament-Velasquez S.L."/>
            <person name="Kruys A."/>
            <person name="Hutchinson M.I."/>
            <person name="Powell A.J."/>
            <person name="Barry K."/>
            <person name="Miller A.N."/>
            <person name="Grigoriev I.V."/>
            <person name="Debuchy R."/>
            <person name="Gladieux P."/>
            <person name="Hiltunen Thoren M."/>
            <person name="Johannesson H."/>
        </authorList>
    </citation>
    <scope>NUCLEOTIDE SEQUENCE [LARGE SCALE GENOMIC DNA]</scope>
    <source>
        <strain evidence="3">CBS 284.82</strain>
    </source>
</reference>
<proteinExistence type="predicted"/>
<name>A0AAN6P5H5_9PEZI</name>
<comment type="caution">
    <text evidence="2">The sequence shown here is derived from an EMBL/GenBank/DDBJ whole genome shotgun (WGS) entry which is preliminary data.</text>
</comment>
<evidence type="ECO:0000313" key="2">
    <source>
        <dbReference type="EMBL" id="KAK4031162.1"/>
    </source>
</evidence>
<dbReference type="AlphaFoldDB" id="A0AAN6P5H5"/>
<feature type="non-terminal residue" evidence="2">
    <location>
        <position position="69"/>
    </location>
</feature>
<evidence type="ECO:0000256" key="1">
    <source>
        <dbReference type="SAM" id="MobiDB-lite"/>
    </source>
</evidence>
<feature type="region of interest" description="Disordered" evidence="1">
    <location>
        <begin position="1"/>
        <end position="69"/>
    </location>
</feature>
<evidence type="ECO:0000313" key="3">
    <source>
        <dbReference type="Proteomes" id="UP001303115"/>
    </source>
</evidence>
<gene>
    <name evidence="2" type="ORF">C8A01DRAFT_42346</name>
</gene>
<organism evidence="2 3">
    <name type="scientific">Parachaetomium inaequale</name>
    <dbReference type="NCBI Taxonomy" id="2588326"/>
    <lineage>
        <taxon>Eukaryota</taxon>
        <taxon>Fungi</taxon>
        <taxon>Dikarya</taxon>
        <taxon>Ascomycota</taxon>
        <taxon>Pezizomycotina</taxon>
        <taxon>Sordariomycetes</taxon>
        <taxon>Sordariomycetidae</taxon>
        <taxon>Sordariales</taxon>
        <taxon>Chaetomiaceae</taxon>
        <taxon>Parachaetomium</taxon>
    </lineage>
</organism>